<organism evidence="1">
    <name type="scientific">Arundo donax</name>
    <name type="common">Giant reed</name>
    <name type="synonym">Donax arundinaceus</name>
    <dbReference type="NCBI Taxonomy" id="35708"/>
    <lineage>
        <taxon>Eukaryota</taxon>
        <taxon>Viridiplantae</taxon>
        <taxon>Streptophyta</taxon>
        <taxon>Embryophyta</taxon>
        <taxon>Tracheophyta</taxon>
        <taxon>Spermatophyta</taxon>
        <taxon>Magnoliopsida</taxon>
        <taxon>Liliopsida</taxon>
        <taxon>Poales</taxon>
        <taxon>Poaceae</taxon>
        <taxon>PACMAD clade</taxon>
        <taxon>Arundinoideae</taxon>
        <taxon>Arundineae</taxon>
        <taxon>Arundo</taxon>
    </lineage>
</organism>
<protein>
    <submittedName>
        <fullName evidence="1">Uncharacterized protein</fullName>
    </submittedName>
</protein>
<dbReference type="AlphaFoldDB" id="A0A0A9GTN7"/>
<reference evidence="1" key="2">
    <citation type="journal article" date="2015" name="Data Brief">
        <title>Shoot transcriptome of the giant reed, Arundo donax.</title>
        <authorList>
            <person name="Barrero R.A."/>
            <person name="Guerrero F.D."/>
            <person name="Moolhuijzen P."/>
            <person name="Goolsby J.A."/>
            <person name="Tidwell J."/>
            <person name="Bellgard S.E."/>
            <person name="Bellgard M.I."/>
        </authorList>
    </citation>
    <scope>NUCLEOTIDE SEQUENCE</scope>
    <source>
        <tissue evidence="1">Shoot tissue taken approximately 20 cm above the soil surface</tissue>
    </source>
</reference>
<reference evidence="1" key="1">
    <citation type="submission" date="2014-09" db="EMBL/GenBank/DDBJ databases">
        <authorList>
            <person name="Magalhaes I.L.F."/>
            <person name="Oliveira U."/>
            <person name="Santos F.R."/>
            <person name="Vidigal T.H.D.A."/>
            <person name="Brescovit A.D."/>
            <person name="Santos A.J."/>
        </authorList>
    </citation>
    <scope>NUCLEOTIDE SEQUENCE</scope>
    <source>
        <tissue evidence="1">Shoot tissue taken approximately 20 cm above the soil surface</tissue>
    </source>
</reference>
<dbReference type="EMBL" id="GBRH01173973">
    <property type="protein sequence ID" value="JAE23923.1"/>
    <property type="molecule type" value="Transcribed_RNA"/>
</dbReference>
<name>A0A0A9GTN7_ARUDO</name>
<proteinExistence type="predicted"/>
<evidence type="ECO:0000313" key="1">
    <source>
        <dbReference type="EMBL" id="JAE23923.1"/>
    </source>
</evidence>
<sequence length="29" mass="3292">MIPQKQTGISPQKKQFKLTNSSLLLSDFI</sequence>
<accession>A0A0A9GTN7</accession>